<feature type="region of interest" description="Disordered" evidence="1">
    <location>
        <begin position="151"/>
        <end position="171"/>
    </location>
</feature>
<reference evidence="3" key="1">
    <citation type="journal article" date="2020" name="Stud. Mycol.">
        <title>101 Dothideomycetes genomes: a test case for predicting lifestyles and emergence of pathogens.</title>
        <authorList>
            <person name="Haridas S."/>
            <person name="Albert R."/>
            <person name="Binder M."/>
            <person name="Bloem J."/>
            <person name="Labutti K."/>
            <person name="Salamov A."/>
            <person name="Andreopoulos B."/>
            <person name="Baker S."/>
            <person name="Barry K."/>
            <person name="Bills G."/>
            <person name="Bluhm B."/>
            <person name="Cannon C."/>
            <person name="Castanera R."/>
            <person name="Culley D."/>
            <person name="Daum C."/>
            <person name="Ezra D."/>
            <person name="Gonzalez J."/>
            <person name="Henrissat B."/>
            <person name="Kuo A."/>
            <person name="Liang C."/>
            <person name="Lipzen A."/>
            <person name="Lutzoni F."/>
            <person name="Magnuson J."/>
            <person name="Mondo S."/>
            <person name="Nolan M."/>
            <person name="Ohm R."/>
            <person name="Pangilinan J."/>
            <person name="Park H.-J."/>
            <person name="Ramirez L."/>
            <person name="Alfaro M."/>
            <person name="Sun H."/>
            <person name="Tritt A."/>
            <person name="Yoshinaga Y."/>
            <person name="Zwiers L.-H."/>
            <person name="Turgeon B."/>
            <person name="Goodwin S."/>
            <person name="Spatafora J."/>
            <person name="Crous P."/>
            <person name="Grigoriev I."/>
        </authorList>
    </citation>
    <scope>NUCLEOTIDE SEQUENCE</scope>
    <source>
        <strain evidence="3">CBS 121167</strain>
    </source>
</reference>
<protein>
    <submittedName>
        <fullName evidence="3">Uncharacterized protein</fullName>
    </submittedName>
</protein>
<name>A0A6A6B9A0_9PEZI</name>
<dbReference type="Proteomes" id="UP000799438">
    <property type="component" value="Unassembled WGS sequence"/>
</dbReference>
<sequence>MRPTTTLSLCAAVALTAVSVSGAPLPANATKGDVGVGVGVGGEVPALFARDLVAGQKDTKVEAGAVKETSWMRSMAKWLLWPLVRHGGLDVGAAGAVAADVKEEMGAGMPFSFDEKNGTAGWNGTAGVAASADGKGGRNASTRVLFFERNETAGAGNGTSGTAVEKDEEDGDGDAGVPFFFFERDGMADVAGAWKEEPENTPFLFSRRGVEPLPFLFGV</sequence>
<feature type="chain" id="PRO_5025683050" evidence="2">
    <location>
        <begin position="23"/>
        <end position="219"/>
    </location>
</feature>
<organism evidence="3 4">
    <name type="scientific">Aplosporella prunicola CBS 121167</name>
    <dbReference type="NCBI Taxonomy" id="1176127"/>
    <lineage>
        <taxon>Eukaryota</taxon>
        <taxon>Fungi</taxon>
        <taxon>Dikarya</taxon>
        <taxon>Ascomycota</taxon>
        <taxon>Pezizomycotina</taxon>
        <taxon>Dothideomycetes</taxon>
        <taxon>Dothideomycetes incertae sedis</taxon>
        <taxon>Botryosphaeriales</taxon>
        <taxon>Aplosporellaceae</taxon>
        <taxon>Aplosporella</taxon>
    </lineage>
</organism>
<evidence type="ECO:0000313" key="3">
    <source>
        <dbReference type="EMBL" id="KAF2140148.1"/>
    </source>
</evidence>
<proteinExistence type="predicted"/>
<evidence type="ECO:0000256" key="2">
    <source>
        <dbReference type="SAM" id="SignalP"/>
    </source>
</evidence>
<dbReference type="GeneID" id="54299733"/>
<keyword evidence="2" id="KW-0732">Signal</keyword>
<dbReference type="RefSeq" id="XP_033395861.1">
    <property type="nucleotide sequence ID" value="XM_033542236.1"/>
</dbReference>
<dbReference type="AlphaFoldDB" id="A0A6A6B9A0"/>
<gene>
    <name evidence="3" type="ORF">K452DRAFT_299542</name>
</gene>
<evidence type="ECO:0000313" key="4">
    <source>
        <dbReference type="Proteomes" id="UP000799438"/>
    </source>
</evidence>
<feature type="signal peptide" evidence="2">
    <location>
        <begin position="1"/>
        <end position="22"/>
    </location>
</feature>
<accession>A0A6A6B9A0</accession>
<evidence type="ECO:0000256" key="1">
    <source>
        <dbReference type="SAM" id="MobiDB-lite"/>
    </source>
</evidence>
<keyword evidence="4" id="KW-1185">Reference proteome</keyword>
<dbReference type="EMBL" id="ML995490">
    <property type="protein sequence ID" value="KAF2140148.1"/>
    <property type="molecule type" value="Genomic_DNA"/>
</dbReference>